<dbReference type="GO" id="GO:0000155">
    <property type="term" value="F:phosphorelay sensor kinase activity"/>
    <property type="evidence" value="ECO:0007669"/>
    <property type="project" value="InterPro"/>
</dbReference>
<dbReference type="Pfam" id="PF00512">
    <property type="entry name" value="HisKA"/>
    <property type="match status" value="1"/>
</dbReference>
<dbReference type="Pfam" id="PF02518">
    <property type="entry name" value="HATPase_c"/>
    <property type="match status" value="1"/>
</dbReference>
<evidence type="ECO:0000256" key="8">
    <source>
        <dbReference type="ARBA" id="ARBA00022777"/>
    </source>
</evidence>
<keyword evidence="12" id="KW-0812">Transmembrane</keyword>
<evidence type="ECO:0000256" key="1">
    <source>
        <dbReference type="ARBA" id="ARBA00000085"/>
    </source>
</evidence>
<keyword evidence="10" id="KW-0902">Two-component regulatory system</keyword>
<reference evidence="14" key="2">
    <citation type="submission" date="2020-09" db="EMBL/GenBank/DDBJ databases">
        <authorList>
            <person name="Sun Q."/>
            <person name="Ohkuma M."/>
        </authorList>
    </citation>
    <scope>NUCLEOTIDE SEQUENCE</scope>
    <source>
        <strain evidence="14">JCM 3091</strain>
    </source>
</reference>
<keyword evidence="7" id="KW-0547">Nucleotide-binding</keyword>
<sequence length="660" mass="69984">MSQGALSWIVTVGAVLNVAIGAYALASYLRHRNPLHGWLAVVFLPDTLFLAVDLATRAGTAQPELLADIVLVGFAARPYLIVRMADRLRPVSRRADRLALAGVAGLSAAILAVPREHPPAVGFAYLVVTTALYTVATRLLAAEARHRTGSSAVRLGVAAVATAASGLVGVIAAAAAATGILTESGRNELVPHDALGEAFNLGFRLLGLAGALAYWLAFLPPRWLRRVWSARAAHVVGRRILEAPATESPAQVWQRYVDVVRTVVGADAAAVLLRESDGRYAYAARTAAGRAAGNAADLPAAVAAADLGRLRDLHQPVAVDPGRDAGSPLLRQWAGECGRCLLTVLPITGPDARTGVLLVLHRGRSLFTEDDMRLLADLGGHAAVLAERGAVLAARGAALSEQHRLARQLADTVNALRAAAEARDRFMSSMNHELRTPLNAIIGFSDLLRADVAGDPESESAQWLGHIHSSGTHLLRLINDLLDLAKVDSGQLDLQPAPLSVRSVVQQLVVGLRPLVAGKGLELRVEVADVVALLDPIRFRQIVENLLSNAIKFTPPDGRITLTVAAQERALVLTVADTGVGISPGDQDRIFEEFQQSGDATQRRAGTGLGLALVRRLVHAHGGEITLRSRPAHGSTFIVRLPEVVTADPAVRPDRHRMVS</sequence>
<comment type="subcellular location">
    <subcellularLocation>
        <location evidence="2">Cell membrane</location>
    </subcellularLocation>
</comment>
<gene>
    <name evidence="14" type="ORF">GCM10010124_33600</name>
</gene>
<dbReference type="PANTHER" id="PTHR43711">
    <property type="entry name" value="TWO-COMPONENT HISTIDINE KINASE"/>
    <property type="match status" value="1"/>
</dbReference>
<dbReference type="PROSITE" id="PS50109">
    <property type="entry name" value="HIS_KIN"/>
    <property type="match status" value="1"/>
</dbReference>
<evidence type="ECO:0000256" key="7">
    <source>
        <dbReference type="ARBA" id="ARBA00022741"/>
    </source>
</evidence>
<dbReference type="SMART" id="SM00387">
    <property type="entry name" value="HATPase_c"/>
    <property type="match status" value="1"/>
</dbReference>
<dbReference type="InterPro" id="IPR036890">
    <property type="entry name" value="HATPase_C_sf"/>
</dbReference>
<feature type="transmembrane region" description="Helical" evidence="12">
    <location>
        <begin position="153"/>
        <end position="181"/>
    </location>
</feature>
<keyword evidence="15" id="KW-1185">Reference proteome</keyword>
<keyword evidence="5" id="KW-0597">Phosphoprotein</keyword>
<dbReference type="RefSeq" id="WP_189115295.1">
    <property type="nucleotide sequence ID" value="NZ_BMQC01000013.1"/>
</dbReference>
<organism evidence="14 15">
    <name type="scientific">Pilimelia terevasa</name>
    <dbReference type="NCBI Taxonomy" id="53372"/>
    <lineage>
        <taxon>Bacteria</taxon>
        <taxon>Bacillati</taxon>
        <taxon>Actinomycetota</taxon>
        <taxon>Actinomycetes</taxon>
        <taxon>Micromonosporales</taxon>
        <taxon>Micromonosporaceae</taxon>
        <taxon>Pilimelia</taxon>
    </lineage>
</organism>
<evidence type="ECO:0000256" key="12">
    <source>
        <dbReference type="SAM" id="Phobius"/>
    </source>
</evidence>
<evidence type="ECO:0000259" key="13">
    <source>
        <dbReference type="PROSITE" id="PS50109"/>
    </source>
</evidence>
<dbReference type="InterPro" id="IPR003594">
    <property type="entry name" value="HATPase_dom"/>
</dbReference>
<keyword evidence="11 12" id="KW-0472">Membrane</keyword>
<dbReference type="PANTHER" id="PTHR43711:SF26">
    <property type="entry name" value="SENSOR HISTIDINE KINASE RCSC"/>
    <property type="match status" value="1"/>
</dbReference>
<keyword evidence="4" id="KW-1003">Cell membrane</keyword>
<accession>A0A8J3FL55</accession>
<dbReference type="SUPFAM" id="SSF47384">
    <property type="entry name" value="Homodimeric domain of signal transducing histidine kinase"/>
    <property type="match status" value="1"/>
</dbReference>
<dbReference type="PRINTS" id="PR00344">
    <property type="entry name" value="BCTRLSENSOR"/>
</dbReference>
<protein>
    <recommendedName>
        <fullName evidence="3">histidine kinase</fullName>
        <ecNumber evidence="3">2.7.13.3</ecNumber>
    </recommendedName>
</protein>
<feature type="transmembrane region" description="Helical" evidence="12">
    <location>
        <begin position="97"/>
        <end position="114"/>
    </location>
</feature>
<reference evidence="14" key="1">
    <citation type="journal article" date="2014" name="Int. J. Syst. Evol. Microbiol.">
        <title>Complete genome sequence of Corynebacterium casei LMG S-19264T (=DSM 44701T), isolated from a smear-ripened cheese.</title>
        <authorList>
            <consortium name="US DOE Joint Genome Institute (JGI-PGF)"/>
            <person name="Walter F."/>
            <person name="Albersmeier A."/>
            <person name="Kalinowski J."/>
            <person name="Ruckert C."/>
        </authorList>
    </citation>
    <scope>NUCLEOTIDE SEQUENCE</scope>
    <source>
        <strain evidence="14">JCM 3091</strain>
    </source>
</reference>
<dbReference type="CDD" id="cd16922">
    <property type="entry name" value="HATPase_EvgS-ArcB-TorS-like"/>
    <property type="match status" value="1"/>
</dbReference>
<evidence type="ECO:0000256" key="6">
    <source>
        <dbReference type="ARBA" id="ARBA00022679"/>
    </source>
</evidence>
<keyword evidence="8" id="KW-0418">Kinase</keyword>
<dbReference type="CDD" id="cd00082">
    <property type="entry name" value="HisKA"/>
    <property type="match status" value="1"/>
</dbReference>
<dbReference type="EMBL" id="BMQC01000013">
    <property type="protein sequence ID" value="GGK38066.1"/>
    <property type="molecule type" value="Genomic_DNA"/>
</dbReference>
<dbReference type="InterPro" id="IPR003661">
    <property type="entry name" value="HisK_dim/P_dom"/>
</dbReference>
<name>A0A8J3FL55_9ACTN</name>
<evidence type="ECO:0000313" key="14">
    <source>
        <dbReference type="EMBL" id="GGK38066.1"/>
    </source>
</evidence>
<feature type="transmembrane region" description="Helical" evidence="12">
    <location>
        <begin position="120"/>
        <end position="141"/>
    </location>
</feature>
<dbReference type="InterPro" id="IPR004358">
    <property type="entry name" value="Sig_transdc_His_kin-like_C"/>
</dbReference>
<keyword evidence="12" id="KW-1133">Transmembrane helix</keyword>
<feature type="transmembrane region" description="Helical" evidence="12">
    <location>
        <begin position="6"/>
        <end position="26"/>
    </location>
</feature>
<keyword evidence="9" id="KW-0067">ATP-binding</keyword>
<dbReference type="FunFam" id="3.30.565.10:FF:000023">
    <property type="entry name" value="PAS domain-containing sensor histidine kinase"/>
    <property type="match status" value="1"/>
</dbReference>
<dbReference type="GO" id="GO:0005886">
    <property type="term" value="C:plasma membrane"/>
    <property type="evidence" value="ECO:0007669"/>
    <property type="project" value="UniProtKB-SubCell"/>
</dbReference>
<dbReference type="EC" id="2.7.13.3" evidence="3"/>
<evidence type="ECO:0000313" key="15">
    <source>
        <dbReference type="Proteomes" id="UP000662200"/>
    </source>
</evidence>
<comment type="caution">
    <text evidence="14">The sequence shown here is derived from an EMBL/GenBank/DDBJ whole genome shotgun (WGS) entry which is preliminary data.</text>
</comment>
<dbReference type="GO" id="GO:0005524">
    <property type="term" value="F:ATP binding"/>
    <property type="evidence" value="ECO:0007669"/>
    <property type="project" value="UniProtKB-KW"/>
</dbReference>
<dbReference type="InterPro" id="IPR029016">
    <property type="entry name" value="GAF-like_dom_sf"/>
</dbReference>
<feature type="domain" description="Histidine kinase" evidence="13">
    <location>
        <begin position="429"/>
        <end position="645"/>
    </location>
</feature>
<evidence type="ECO:0000256" key="4">
    <source>
        <dbReference type="ARBA" id="ARBA00022475"/>
    </source>
</evidence>
<evidence type="ECO:0000256" key="9">
    <source>
        <dbReference type="ARBA" id="ARBA00022840"/>
    </source>
</evidence>
<dbReference type="Proteomes" id="UP000662200">
    <property type="component" value="Unassembled WGS sequence"/>
</dbReference>
<feature type="transmembrane region" description="Helical" evidence="12">
    <location>
        <begin position="38"/>
        <end position="59"/>
    </location>
</feature>
<dbReference type="SMART" id="SM00388">
    <property type="entry name" value="HisKA"/>
    <property type="match status" value="1"/>
</dbReference>
<dbReference type="InterPro" id="IPR003018">
    <property type="entry name" value="GAF"/>
</dbReference>
<dbReference type="Gene3D" id="1.10.287.130">
    <property type="match status" value="1"/>
</dbReference>
<dbReference type="AlphaFoldDB" id="A0A8J3FL55"/>
<feature type="transmembrane region" description="Helical" evidence="12">
    <location>
        <begin position="65"/>
        <end position="85"/>
    </location>
</feature>
<evidence type="ECO:0000256" key="3">
    <source>
        <dbReference type="ARBA" id="ARBA00012438"/>
    </source>
</evidence>
<evidence type="ECO:0000256" key="2">
    <source>
        <dbReference type="ARBA" id="ARBA00004236"/>
    </source>
</evidence>
<dbReference type="Gene3D" id="3.30.450.40">
    <property type="match status" value="1"/>
</dbReference>
<dbReference type="InterPro" id="IPR036097">
    <property type="entry name" value="HisK_dim/P_sf"/>
</dbReference>
<dbReference type="SUPFAM" id="SSF55874">
    <property type="entry name" value="ATPase domain of HSP90 chaperone/DNA topoisomerase II/histidine kinase"/>
    <property type="match status" value="1"/>
</dbReference>
<dbReference type="Gene3D" id="3.30.565.10">
    <property type="entry name" value="Histidine kinase-like ATPase, C-terminal domain"/>
    <property type="match status" value="1"/>
</dbReference>
<dbReference type="InterPro" id="IPR050736">
    <property type="entry name" value="Sensor_HK_Regulatory"/>
</dbReference>
<evidence type="ECO:0000256" key="10">
    <source>
        <dbReference type="ARBA" id="ARBA00023012"/>
    </source>
</evidence>
<evidence type="ECO:0000256" key="5">
    <source>
        <dbReference type="ARBA" id="ARBA00022553"/>
    </source>
</evidence>
<dbReference type="Pfam" id="PF13492">
    <property type="entry name" value="GAF_3"/>
    <property type="match status" value="1"/>
</dbReference>
<dbReference type="InterPro" id="IPR005467">
    <property type="entry name" value="His_kinase_dom"/>
</dbReference>
<keyword evidence="6" id="KW-0808">Transferase</keyword>
<proteinExistence type="predicted"/>
<evidence type="ECO:0000256" key="11">
    <source>
        <dbReference type="ARBA" id="ARBA00023136"/>
    </source>
</evidence>
<dbReference type="SUPFAM" id="SSF55781">
    <property type="entry name" value="GAF domain-like"/>
    <property type="match status" value="1"/>
</dbReference>
<comment type="catalytic activity">
    <reaction evidence="1">
        <text>ATP + protein L-histidine = ADP + protein N-phospho-L-histidine.</text>
        <dbReference type="EC" id="2.7.13.3"/>
    </reaction>
</comment>